<dbReference type="Pfam" id="PF02543">
    <property type="entry name" value="Carbam_trans_N"/>
    <property type="match status" value="2"/>
</dbReference>
<dbReference type="InterPro" id="IPR003696">
    <property type="entry name" value="Carbtransf_dom"/>
</dbReference>
<dbReference type="InterPro" id="IPR038152">
    <property type="entry name" value="Carbam_trans_C_sf"/>
</dbReference>
<protein>
    <submittedName>
        <fullName evidence="4">Nodulation protein NolNO</fullName>
    </submittedName>
</protein>
<accession>A0A6F8YPZ6</accession>
<dbReference type="Gene3D" id="3.90.870.20">
    <property type="entry name" value="Carbamoyltransferase, C-terminal domain"/>
    <property type="match status" value="1"/>
</dbReference>
<dbReference type="Pfam" id="PF16861">
    <property type="entry name" value="Carbam_trans_C"/>
    <property type="match status" value="1"/>
</dbReference>
<evidence type="ECO:0000313" key="5">
    <source>
        <dbReference type="Proteomes" id="UP000503011"/>
    </source>
</evidence>
<evidence type="ECO:0000259" key="3">
    <source>
        <dbReference type="Pfam" id="PF16861"/>
    </source>
</evidence>
<evidence type="ECO:0000256" key="1">
    <source>
        <dbReference type="ARBA" id="ARBA00006129"/>
    </source>
</evidence>
<dbReference type="SUPFAM" id="SSF53067">
    <property type="entry name" value="Actin-like ATPase domain"/>
    <property type="match status" value="1"/>
</dbReference>
<dbReference type="InterPro" id="IPR051338">
    <property type="entry name" value="NodU/CmcH_Carbamoyltrnsfr"/>
</dbReference>
<name>A0A6F8YPZ6_9ACTN</name>
<dbReference type="InterPro" id="IPR031730">
    <property type="entry name" value="Carbam_trans_C"/>
</dbReference>
<comment type="similarity">
    <text evidence="1">Belongs to the NodU/CmcH family.</text>
</comment>
<evidence type="ECO:0000313" key="4">
    <source>
        <dbReference type="EMBL" id="BCB88063.1"/>
    </source>
</evidence>
<dbReference type="InterPro" id="IPR043129">
    <property type="entry name" value="ATPase_NBD"/>
</dbReference>
<reference evidence="4 5" key="2">
    <citation type="submission" date="2020-03" db="EMBL/GenBank/DDBJ databases">
        <authorList>
            <person name="Ichikawa N."/>
            <person name="Kimura A."/>
            <person name="Kitahashi Y."/>
            <person name="Uohara A."/>
        </authorList>
    </citation>
    <scope>NUCLEOTIDE SEQUENCE [LARGE SCALE GENOMIC DNA]</scope>
    <source>
        <strain evidence="4 5">NBRC 105367</strain>
    </source>
</reference>
<dbReference type="Proteomes" id="UP000503011">
    <property type="component" value="Chromosome"/>
</dbReference>
<dbReference type="EMBL" id="AP022871">
    <property type="protein sequence ID" value="BCB88063.1"/>
    <property type="molecule type" value="Genomic_DNA"/>
</dbReference>
<feature type="domain" description="Carbamoyltransferase" evidence="2">
    <location>
        <begin position="248"/>
        <end position="322"/>
    </location>
</feature>
<reference evidence="4 5" key="1">
    <citation type="submission" date="2020-03" db="EMBL/GenBank/DDBJ databases">
        <title>Whole genome shotgun sequence of Phytohabitans suffuscus NBRC 105367.</title>
        <authorList>
            <person name="Komaki H."/>
            <person name="Tamura T."/>
        </authorList>
    </citation>
    <scope>NUCLEOTIDE SEQUENCE [LARGE SCALE GENOMIC DNA]</scope>
    <source>
        <strain evidence="4 5">NBRC 105367</strain>
    </source>
</reference>
<dbReference type="PANTHER" id="PTHR34847">
    <property type="entry name" value="NODULATION PROTEIN U"/>
    <property type="match status" value="1"/>
</dbReference>
<gene>
    <name evidence="4" type="primary">nolO_2</name>
    <name evidence="4" type="ORF">Psuf_053760</name>
</gene>
<dbReference type="PANTHER" id="PTHR34847:SF1">
    <property type="entry name" value="NODULATION PROTEIN U"/>
    <property type="match status" value="1"/>
</dbReference>
<feature type="domain" description="Carbamoyltransferase" evidence="2">
    <location>
        <begin position="4"/>
        <end position="65"/>
    </location>
</feature>
<keyword evidence="5" id="KW-1185">Reference proteome</keyword>
<dbReference type="Gene3D" id="3.30.420.40">
    <property type="match status" value="1"/>
</dbReference>
<organism evidence="4 5">
    <name type="scientific">Phytohabitans suffuscus</name>
    <dbReference type="NCBI Taxonomy" id="624315"/>
    <lineage>
        <taxon>Bacteria</taxon>
        <taxon>Bacillati</taxon>
        <taxon>Actinomycetota</taxon>
        <taxon>Actinomycetes</taxon>
        <taxon>Micromonosporales</taxon>
        <taxon>Micromonosporaceae</taxon>
    </lineage>
</organism>
<dbReference type="KEGG" id="psuu:Psuf_053760"/>
<evidence type="ECO:0000259" key="2">
    <source>
        <dbReference type="Pfam" id="PF02543"/>
    </source>
</evidence>
<dbReference type="AlphaFoldDB" id="A0A6F8YPZ6"/>
<dbReference type="GO" id="GO:0003824">
    <property type="term" value="F:catalytic activity"/>
    <property type="evidence" value="ECO:0007669"/>
    <property type="project" value="InterPro"/>
</dbReference>
<sequence length="557" mass="60198">MGVVLGINENHDAAAAIMVDGQLVAAVAEERFTRRKHQSASVEHAVRSALSIAGVTLGDVDLLVTCAHRVEVHPSSPEAAFRRDLVRSVPRWYEHDSHHDLHAYSAWFGSGFEEPAILVVDAVGTRLDLLARPLLAPGAEIFKKDPAGYECESIFGTAGGVLEPLAQHYTTHRPYDWSREDIGIGRLYNYAAKEIFGTSYAAGKLMALAALAEASPGTFVDLDAAWPRPRHDAFTAFSGPKVHPEPEALASLAAGVQKDLEYTMLALARRAAMLVDARLLCVAGGVGLNCPANSRMLRDSGFADLYVFPAATDDGVAVGAAVLGSWCILGEKDRPKGRLSPFLGAAYSDEEVRHATGRMAVDLDSHGVTSQEFESTDALLDEICDDLRHDRVVCWFTGRSEFGPRALGNRSLLASPRSARMHERINRDIKGRERFRPLAPVMPESLVEAYFEVPPGFRSPEMLLAPSGTAQARALAPAAFHVDGSARVQTLSDTSSLGRLCLRFLAATGCPMLLNTSLNGPGDPIVEAPDDAIALFLHRPIDVLVLNESMLLRRAAR</sequence>
<feature type="domain" description="Carbamoyltransferase C-terminal" evidence="3">
    <location>
        <begin position="386"/>
        <end position="551"/>
    </location>
</feature>
<proteinExistence type="inferred from homology"/>
<dbReference type="RefSeq" id="WP_173159386.1">
    <property type="nucleotide sequence ID" value="NZ_AP022871.1"/>
</dbReference>